<dbReference type="Gene3D" id="3.40.50.150">
    <property type="entry name" value="Vaccinia Virus protein VP39"/>
    <property type="match status" value="1"/>
</dbReference>
<dbReference type="AlphaFoldDB" id="A0A1H8ASJ6"/>
<evidence type="ECO:0000259" key="8">
    <source>
        <dbReference type="Pfam" id="PF08241"/>
    </source>
</evidence>
<evidence type="ECO:0000256" key="1">
    <source>
        <dbReference type="ARBA" id="ARBA00004814"/>
    </source>
</evidence>
<dbReference type="Pfam" id="PF01593">
    <property type="entry name" value="Amino_oxidase"/>
    <property type="match status" value="1"/>
</dbReference>
<dbReference type="RefSeq" id="WP_091843758.1">
    <property type="nucleotide sequence ID" value="NZ_FOAN01000021.1"/>
</dbReference>
<feature type="domain" description="Methyltransferase type 11" evidence="8">
    <location>
        <begin position="522"/>
        <end position="608"/>
    </location>
</feature>
<keyword evidence="5" id="KW-0073">Auxin biosynthesis</keyword>
<protein>
    <recommendedName>
        <fullName evidence="4">Tryptophan 2-monooxygenase</fullName>
        <ecNumber evidence="3">1.13.12.3</ecNumber>
    </recommendedName>
</protein>
<dbReference type="InterPro" id="IPR036188">
    <property type="entry name" value="FAD/NAD-bd_sf"/>
</dbReference>
<name>A0A1H8ASJ6_9HYPH</name>
<dbReference type="SUPFAM" id="SSF54373">
    <property type="entry name" value="FAD-linked reductases, C-terminal domain"/>
    <property type="match status" value="1"/>
</dbReference>
<sequence>MLEVAIVGGGPGGLMTAWQVRKKMQGLCRVTLFEASERLGGKIVTRRFDNAPALYEAGVAEIYGYSQLGHDPLRELIEGFGFQTIPMDSQALHLDGKLVDGVEGMRRRYGDATADAILAFRARCADLMSQQAYYEGAGKHDNNHPWMFMSADEVLEQEVADPVARRFFRAMARSDIASEGHISNGLNALKNYLMDVDGYIDVYSIQNGNEQLVEGLSANLDAEVFLNHRVLRVGKADGGRYRLDMMNGKGPETREFDFVLMCLPHNWLGTIDFGEGRLRQGMSRHLAHFDRPAHYLRVAALFDKPFWEGQIEGAWFMSESFGGCCVYIEGARHDVGRHGVLNWLIAGIDALSYANLDDEALITAALKSLPASLGDPFPHLIEAKVHRWMASVNAIPGGVPVRDVVTNHMPEPKEHDGLIVVGDYLFDSTLNGVLDSADIASDLMLGKVMRQRYATGLAKSVGEVSGIVVPEPSLRIDRGYFDAYRGAGPYGEVWRRFSDPGYIRDLIDMVWQPKPGFKLLVAGSASGELVGALRELGIDAWGIENNRYIHGRTPAHLAQYNLFGTVADLPFEDGSFDIVYESCLAHLGTRGVKDALGELHRVARRGVYFGSVTADLTSEVCDMYDLLRGVKKLATWWEWSELFFDEDFDMAVQSQEMLDALWERTLAAGKGPGRWYEDAESLRYCFFNRIAPDSA</sequence>
<dbReference type="SUPFAM" id="SSF53335">
    <property type="entry name" value="S-adenosyl-L-methionine-dependent methyltransferases"/>
    <property type="match status" value="1"/>
</dbReference>
<dbReference type="InterPro" id="IPR050281">
    <property type="entry name" value="Flavin_monoamine_oxidase"/>
</dbReference>
<comment type="similarity">
    <text evidence="2">Belongs to the tryptophan 2-monooxygenase family.</text>
</comment>
<dbReference type="InterPro" id="IPR002937">
    <property type="entry name" value="Amino_oxidase"/>
</dbReference>
<comment type="catalytic activity">
    <reaction evidence="6">
        <text>L-tryptophan + O2 = indole-3-acetamide + CO2 + H2O</text>
        <dbReference type="Rhea" id="RHEA:16165"/>
        <dbReference type="ChEBI" id="CHEBI:15377"/>
        <dbReference type="ChEBI" id="CHEBI:15379"/>
        <dbReference type="ChEBI" id="CHEBI:16031"/>
        <dbReference type="ChEBI" id="CHEBI:16526"/>
        <dbReference type="ChEBI" id="CHEBI:57912"/>
        <dbReference type="EC" id="1.13.12.3"/>
    </reaction>
</comment>
<feature type="domain" description="Amine oxidase" evidence="7">
    <location>
        <begin position="12"/>
        <end position="444"/>
    </location>
</feature>
<dbReference type="PANTHER" id="PTHR10742:SF410">
    <property type="entry name" value="LYSINE-SPECIFIC HISTONE DEMETHYLASE 2"/>
    <property type="match status" value="1"/>
</dbReference>
<gene>
    <name evidence="9" type="ORF">SAMN04515666_1216</name>
</gene>
<proteinExistence type="inferred from homology"/>
<evidence type="ECO:0000256" key="4">
    <source>
        <dbReference type="ARBA" id="ARBA00017871"/>
    </source>
</evidence>
<evidence type="ECO:0000256" key="5">
    <source>
        <dbReference type="ARBA" id="ARBA00023070"/>
    </source>
</evidence>
<dbReference type="GO" id="GO:0050361">
    <property type="term" value="F:tryptophan 2-monooxygenase activity"/>
    <property type="evidence" value="ECO:0007669"/>
    <property type="project" value="UniProtKB-EC"/>
</dbReference>
<evidence type="ECO:0000259" key="7">
    <source>
        <dbReference type="Pfam" id="PF01593"/>
    </source>
</evidence>
<dbReference type="EC" id="1.13.12.3" evidence="3"/>
<reference evidence="10" key="1">
    <citation type="submission" date="2016-10" db="EMBL/GenBank/DDBJ databases">
        <authorList>
            <person name="Varghese N."/>
            <person name="Submissions S."/>
        </authorList>
    </citation>
    <scope>NUCLEOTIDE SEQUENCE [LARGE SCALE GENOMIC DNA]</scope>
    <source>
        <strain evidence="10">LMG 26383,CCUG 61248,R- 45681</strain>
    </source>
</reference>
<dbReference type="PANTHER" id="PTHR10742">
    <property type="entry name" value="FLAVIN MONOAMINE OXIDASE"/>
    <property type="match status" value="1"/>
</dbReference>
<dbReference type="Gene3D" id="3.50.50.60">
    <property type="entry name" value="FAD/NAD(P)-binding domain"/>
    <property type="match status" value="1"/>
</dbReference>
<accession>A0A1H8ASJ6</accession>
<evidence type="ECO:0000256" key="3">
    <source>
        <dbReference type="ARBA" id="ARBA00012535"/>
    </source>
</evidence>
<evidence type="ECO:0000313" key="9">
    <source>
        <dbReference type="EMBL" id="SEM72487.1"/>
    </source>
</evidence>
<evidence type="ECO:0000256" key="2">
    <source>
        <dbReference type="ARBA" id="ARBA00005833"/>
    </source>
</evidence>
<dbReference type="STRING" id="1036779.SAMN04515666_1216"/>
<dbReference type="SUPFAM" id="SSF51905">
    <property type="entry name" value="FAD/NAD(P)-binding domain"/>
    <property type="match status" value="1"/>
</dbReference>
<comment type="pathway">
    <text evidence="1">Plant hormone metabolism; auxin biosynthesis.</text>
</comment>
<dbReference type="InterPro" id="IPR029063">
    <property type="entry name" value="SAM-dependent_MTases_sf"/>
</dbReference>
<dbReference type="GO" id="GO:0009851">
    <property type="term" value="P:auxin biosynthetic process"/>
    <property type="evidence" value="ECO:0007669"/>
    <property type="project" value="UniProtKB-KW"/>
</dbReference>
<organism evidence="9 10">
    <name type="scientific">Bosea lupini</name>
    <dbReference type="NCBI Taxonomy" id="1036779"/>
    <lineage>
        <taxon>Bacteria</taxon>
        <taxon>Pseudomonadati</taxon>
        <taxon>Pseudomonadota</taxon>
        <taxon>Alphaproteobacteria</taxon>
        <taxon>Hyphomicrobiales</taxon>
        <taxon>Boseaceae</taxon>
        <taxon>Bosea</taxon>
    </lineage>
</organism>
<dbReference type="Proteomes" id="UP000199664">
    <property type="component" value="Unassembled WGS sequence"/>
</dbReference>
<evidence type="ECO:0000313" key="10">
    <source>
        <dbReference type="Proteomes" id="UP000199664"/>
    </source>
</evidence>
<evidence type="ECO:0000256" key="6">
    <source>
        <dbReference type="ARBA" id="ARBA00047321"/>
    </source>
</evidence>
<dbReference type="PRINTS" id="PR00419">
    <property type="entry name" value="ADXRDTASE"/>
</dbReference>
<keyword evidence="10" id="KW-1185">Reference proteome</keyword>
<dbReference type="InterPro" id="IPR013216">
    <property type="entry name" value="Methyltransf_11"/>
</dbReference>
<dbReference type="EMBL" id="FOAN01000021">
    <property type="protein sequence ID" value="SEM72487.1"/>
    <property type="molecule type" value="Genomic_DNA"/>
</dbReference>
<dbReference type="OrthoDB" id="20837at2"/>
<dbReference type="Pfam" id="PF08241">
    <property type="entry name" value="Methyltransf_11"/>
    <property type="match status" value="1"/>
</dbReference>
<dbReference type="GO" id="GO:0008757">
    <property type="term" value="F:S-adenosylmethionine-dependent methyltransferase activity"/>
    <property type="evidence" value="ECO:0007669"/>
    <property type="project" value="InterPro"/>
</dbReference>